<organism evidence="2 3">
    <name type="scientific">Puccinia coronata f. sp. avenae</name>
    <dbReference type="NCBI Taxonomy" id="200324"/>
    <lineage>
        <taxon>Eukaryota</taxon>
        <taxon>Fungi</taxon>
        <taxon>Dikarya</taxon>
        <taxon>Basidiomycota</taxon>
        <taxon>Pucciniomycotina</taxon>
        <taxon>Pucciniomycetes</taxon>
        <taxon>Pucciniales</taxon>
        <taxon>Pucciniaceae</taxon>
        <taxon>Puccinia</taxon>
    </lineage>
</organism>
<comment type="caution">
    <text evidence="2">The sequence shown here is derived from an EMBL/GenBank/DDBJ whole genome shotgun (WGS) entry which is preliminary data.</text>
</comment>
<feature type="compositionally biased region" description="Basic and acidic residues" evidence="1">
    <location>
        <begin position="13"/>
        <end position="32"/>
    </location>
</feature>
<evidence type="ECO:0000256" key="1">
    <source>
        <dbReference type="SAM" id="MobiDB-lite"/>
    </source>
</evidence>
<dbReference type="Proteomes" id="UP000235392">
    <property type="component" value="Unassembled WGS sequence"/>
</dbReference>
<proteinExistence type="predicted"/>
<dbReference type="AlphaFoldDB" id="A0A2N5V6F4"/>
<evidence type="ECO:0000313" key="3">
    <source>
        <dbReference type="Proteomes" id="UP000235392"/>
    </source>
</evidence>
<accession>A0A2N5V6F4</accession>
<gene>
    <name evidence="2" type="ORF">PCASD_06248</name>
</gene>
<dbReference type="EMBL" id="PGCI01000047">
    <property type="protein sequence ID" value="PLW45570.1"/>
    <property type="molecule type" value="Genomic_DNA"/>
</dbReference>
<reference evidence="2 3" key="1">
    <citation type="submission" date="2017-11" db="EMBL/GenBank/DDBJ databases">
        <title>De novo assembly and phasing of dikaryotic genomes from two isolates of Puccinia coronata f. sp. avenae, the causal agent of oat crown rust.</title>
        <authorList>
            <person name="Miller M.E."/>
            <person name="Zhang Y."/>
            <person name="Omidvar V."/>
            <person name="Sperschneider J."/>
            <person name="Schwessinger B."/>
            <person name="Raley C."/>
            <person name="Palmer J.M."/>
            <person name="Garnica D."/>
            <person name="Upadhyaya N."/>
            <person name="Rathjen J."/>
            <person name="Taylor J.M."/>
            <person name="Park R.F."/>
            <person name="Dodds P.N."/>
            <person name="Hirsch C.D."/>
            <person name="Kianian S.F."/>
            <person name="Figueroa M."/>
        </authorList>
    </citation>
    <scope>NUCLEOTIDE SEQUENCE [LARGE SCALE GENOMIC DNA]</scope>
    <source>
        <strain evidence="2">12SD80</strain>
    </source>
</reference>
<feature type="compositionally biased region" description="Basic and acidic residues" evidence="1">
    <location>
        <begin position="71"/>
        <end position="82"/>
    </location>
</feature>
<name>A0A2N5V6F4_9BASI</name>
<feature type="region of interest" description="Disordered" evidence="1">
    <location>
        <begin position="1"/>
        <end position="111"/>
    </location>
</feature>
<evidence type="ECO:0000313" key="2">
    <source>
        <dbReference type="EMBL" id="PLW45570.1"/>
    </source>
</evidence>
<protein>
    <submittedName>
        <fullName evidence="2">Uncharacterized protein</fullName>
    </submittedName>
</protein>
<sequence length="111" mass="12269">MDKKKTQGNGNRPGRELEEGEEKNRWEEDRCRCAQTTTTGEPGRPRETVTSSIPGAIGRANSDHPIGLRPLRNDARTRDPQKAHTSSLSRAEAATDRASRGNTYELAREPG</sequence>